<keyword evidence="2" id="KW-1185">Reference proteome</keyword>
<name>A0ACD3BCV4_9AGAR</name>
<gene>
    <name evidence="1" type="ORF">BDN72DRAFT_831350</name>
</gene>
<organism evidence="1 2">
    <name type="scientific">Pluteus cervinus</name>
    <dbReference type="NCBI Taxonomy" id="181527"/>
    <lineage>
        <taxon>Eukaryota</taxon>
        <taxon>Fungi</taxon>
        <taxon>Dikarya</taxon>
        <taxon>Basidiomycota</taxon>
        <taxon>Agaricomycotina</taxon>
        <taxon>Agaricomycetes</taxon>
        <taxon>Agaricomycetidae</taxon>
        <taxon>Agaricales</taxon>
        <taxon>Pluteineae</taxon>
        <taxon>Pluteaceae</taxon>
        <taxon>Pluteus</taxon>
    </lineage>
</organism>
<dbReference type="EMBL" id="ML208261">
    <property type="protein sequence ID" value="TFK75913.1"/>
    <property type="molecule type" value="Genomic_DNA"/>
</dbReference>
<dbReference type="Proteomes" id="UP000308600">
    <property type="component" value="Unassembled WGS sequence"/>
</dbReference>
<evidence type="ECO:0000313" key="2">
    <source>
        <dbReference type="Proteomes" id="UP000308600"/>
    </source>
</evidence>
<sequence>MADITVAGTVYHVQLDTGSSDLWVQGSVSPIPNAQPTNLALNLTYAIGWAAGNISYAPVEFAGIPAKSQAFLDVSNVYNPALGYGAQGITGLGFTSLSTIDAWVNRTGSDKGRSLLLNLFAADPSAPNFIAFALQRSTDPTDEVQGSFAIGEYEPLYAEVKDAPHIPTWPPVEPSRWNVLLDALIVGDQVVIPETIVDAAPGNKAVVLLDSGSSLTYAPTKVCEAIYGNITGASFDPSSGYWIVPCGYEVDMALQIGGTIYPLHPLDVTPKGLLTPDGCIGSFVPTNLPFGKGDFDWLIGDNFLRSVYSIYDFGDFDGSGNTGNPYMQLLSLIDPDEASGDFAQTRGTQAKTNITYVGLNGTMIQPISTLSTDANKTLQLLGQFFPAIMGIVALNALVLLVLVIGGIVYFCRKRKRSRVARTPRGRQTPVEMLPNPRNTYIAGAPPQAHVYQPVSMAMTEDTFVPPSPAFIMDGSPLKGERPKSVA</sequence>
<protein>
    <submittedName>
        <fullName evidence="1">Acid protease</fullName>
    </submittedName>
</protein>
<proteinExistence type="predicted"/>
<evidence type="ECO:0000313" key="1">
    <source>
        <dbReference type="EMBL" id="TFK75913.1"/>
    </source>
</evidence>
<reference evidence="1 2" key="1">
    <citation type="journal article" date="2019" name="Nat. Ecol. Evol.">
        <title>Megaphylogeny resolves global patterns of mushroom evolution.</title>
        <authorList>
            <person name="Varga T."/>
            <person name="Krizsan K."/>
            <person name="Foldi C."/>
            <person name="Dima B."/>
            <person name="Sanchez-Garcia M."/>
            <person name="Sanchez-Ramirez S."/>
            <person name="Szollosi G.J."/>
            <person name="Szarkandi J.G."/>
            <person name="Papp V."/>
            <person name="Albert L."/>
            <person name="Andreopoulos W."/>
            <person name="Angelini C."/>
            <person name="Antonin V."/>
            <person name="Barry K.W."/>
            <person name="Bougher N.L."/>
            <person name="Buchanan P."/>
            <person name="Buyck B."/>
            <person name="Bense V."/>
            <person name="Catcheside P."/>
            <person name="Chovatia M."/>
            <person name="Cooper J."/>
            <person name="Damon W."/>
            <person name="Desjardin D."/>
            <person name="Finy P."/>
            <person name="Geml J."/>
            <person name="Haridas S."/>
            <person name="Hughes K."/>
            <person name="Justo A."/>
            <person name="Karasinski D."/>
            <person name="Kautmanova I."/>
            <person name="Kiss B."/>
            <person name="Kocsube S."/>
            <person name="Kotiranta H."/>
            <person name="LaButti K.M."/>
            <person name="Lechner B.E."/>
            <person name="Liimatainen K."/>
            <person name="Lipzen A."/>
            <person name="Lukacs Z."/>
            <person name="Mihaltcheva S."/>
            <person name="Morgado L.N."/>
            <person name="Niskanen T."/>
            <person name="Noordeloos M.E."/>
            <person name="Ohm R.A."/>
            <person name="Ortiz-Santana B."/>
            <person name="Ovrebo C."/>
            <person name="Racz N."/>
            <person name="Riley R."/>
            <person name="Savchenko A."/>
            <person name="Shiryaev A."/>
            <person name="Soop K."/>
            <person name="Spirin V."/>
            <person name="Szebenyi C."/>
            <person name="Tomsovsky M."/>
            <person name="Tulloss R.E."/>
            <person name="Uehling J."/>
            <person name="Grigoriev I.V."/>
            <person name="Vagvolgyi C."/>
            <person name="Papp T."/>
            <person name="Martin F.M."/>
            <person name="Miettinen O."/>
            <person name="Hibbett D.S."/>
            <person name="Nagy L.G."/>
        </authorList>
    </citation>
    <scope>NUCLEOTIDE SEQUENCE [LARGE SCALE GENOMIC DNA]</scope>
    <source>
        <strain evidence="1 2">NL-1719</strain>
    </source>
</reference>
<keyword evidence="1" id="KW-0378">Hydrolase</keyword>
<keyword evidence="1" id="KW-0645">Protease</keyword>
<accession>A0ACD3BCV4</accession>